<keyword evidence="2" id="KW-0285">Flavoprotein</keyword>
<dbReference type="GO" id="GO:0016709">
    <property type="term" value="F:oxidoreductase activity, acting on paired donors, with incorporation or reduction of molecular oxygen, NAD(P)H as one donor, and incorporation of one atom of oxygen"/>
    <property type="evidence" value="ECO:0007669"/>
    <property type="project" value="UniProtKB-ARBA"/>
</dbReference>
<dbReference type="EMBL" id="BMGC01000013">
    <property type="protein sequence ID" value="GGB33323.1"/>
    <property type="molecule type" value="Genomic_DNA"/>
</dbReference>
<evidence type="ECO:0000256" key="1">
    <source>
        <dbReference type="ARBA" id="ARBA00001974"/>
    </source>
</evidence>
<dbReference type="InterPro" id="IPR050641">
    <property type="entry name" value="RIFMO-like"/>
</dbReference>
<dbReference type="PANTHER" id="PTHR43004">
    <property type="entry name" value="TRK SYSTEM POTASSIUM UPTAKE PROTEIN"/>
    <property type="match status" value="1"/>
</dbReference>
<dbReference type="PANTHER" id="PTHR43004:SF19">
    <property type="entry name" value="BINDING MONOOXYGENASE, PUTATIVE (JCVI)-RELATED"/>
    <property type="match status" value="1"/>
</dbReference>
<dbReference type="Proteomes" id="UP000621454">
    <property type="component" value="Unassembled WGS sequence"/>
</dbReference>
<reference evidence="5" key="1">
    <citation type="journal article" date="2014" name="Int. J. Syst. Evol. Microbiol.">
        <title>Complete genome sequence of Corynebacterium casei LMG S-19264T (=DSM 44701T), isolated from a smear-ripened cheese.</title>
        <authorList>
            <consortium name="US DOE Joint Genome Institute (JGI-PGF)"/>
            <person name="Walter F."/>
            <person name="Albersmeier A."/>
            <person name="Kalinowski J."/>
            <person name="Ruckert C."/>
        </authorList>
    </citation>
    <scope>NUCLEOTIDE SEQUENCE</scope>
    <source>
        <strain evidence="5">CGMCC 1.12827</strain>
    </source>
</reference>
<dbReference type="GO" id="GO:0071949">
    <property type="term" value="F:FAD binding"/>
    <property type="evidence" value="ECO:0007669"/>
    <property type="project" value="InterPro"/>
</dbReference>
<keyword evidence="5" id="KW-0503">Monooxygenase</keyword>
<proteinExistence type="predicted"/>
<accession>A0A916T6A4</accession>
<dbReference type="InterPro" id="IPR036188">
    <property type="entry name" value="FAD/NAD-bd_sf"/>
</dbReference>
<gene>
    <name evidence="5" type="ORF">GCM10011489_21870</name>
</gene>
<dbReference type="SUPFAM" id="SSF51905">
    <property type="entry name" value="FAD/NAD(P)-binding domain"/>
    <property type="match status" value="1"/>
</dbReference>
<name>A0A916T6A4_9ACTN</name>
<comment type="cofactor">
    <cofactor evidence="1">
        <name>FAD</name>
        <dbReference type="ChEBI" id="CHEBI:57692"/>
    </cofactor>
</comment>
<evidence type="ECO:0000256" key="3">
    <source>
        <dbReference type="ARBA" id="ARBA00022827"/>
    </source>
</evidence>
<comment type="caution">
    <text evidence="5">The sequence shown here is derived from an EMBL/GenBank/DDBJ whole genome shotgun (WGS) entry which is preliminary data.</text>
</comment>
<organism evidence="5 6">
    <name type="scientific">Gordonia jinhuaensis</name>
    <dbReference type="NCBI Taxonomy" id="1517702"/>
    <lineage>
        <taxon>Bacteria</taxon>
        <taxon>Bacillati</taxon>
        <taxon>Actinomycetota</taxon>
        <taxon>Actinomycetes</taxon>
        <taxon>Mycobacteriales</taxon>
        <taxon>Gordoniaceae</taxon>
        <taxon>Gordonia</taxon>
    </lineage>
</organism>
<keyword evidence="6" id="KW-1185">Reference proteome</keyword>
<dbReference type="Gene3D" id="3.50.50.60">
    <property type="entry name" value="FAD/NAD(P)-binding domain"/>
    <property type="match status" value="1"/>
</dbReference>
<feature type="domain" description="FAD-binding" evidence="4">
    <location>
        <begin position="9"/>
        <end position="342"/>
    </location>
</feature>
<dbReference type="PRINTS" id="PR00420">
    <property type="entry name" value="RNGMNOXGNASE"/>
</dbReference>
<sequence>MTAHHSPESPILVVGAGPVGLTAALSAQQLGLPTRIIERRATRHHHSKAVVLWPRALEVLDRLGVAADIVAAGLPLHGQTYNSAGRPIASVTFQRITDSKYDFALAIPQHETERILEQAYRRRGGTVDFGHELVALSDHPDGVSASIRRSEEEPHVERFRWAIGADGYRSMVREQLGIPFQGATYAARFMLSDGPCEVDLDRTQAHYFMTKEGVVVVVPMPGNSWRIFASAPMDVADQVTPDVVESIASRRMPVPITFGSGHSASVFLIHCKSSASLKGASTFLVGDAAHVHSPAGGQGLNTGFEDATSLVWRLAEGPGTRRSDLDTWASERQSVIDAVLRDTDLQTRLWSARGRRAQLRDVILKGATATGLLDRFVAPRQAMLNTRYPAATRRRVGRLKVGARLSSVALTTSSGDTLHDLLSRSNYTTLHLDPHSRVIEVTQIDSAGVKRERSVPASPELFKSLRLKQRTRVRARPDSIVADVTDNL</sequence>
<evidence type="ECO:0000313" key="5">
    <source>
        <dbReference type="EMBL" id="GGB33323.1"/>
    </source>
</evidence>
<dbReference type="Gene3D" id="3.30.70.2450">
    <property type="match status" value="1"/>
</dbReference>
<protein>
    <submittedName>
        <fullName evidence="5">Pentachlorophenol monooxygenase</fullName>
    </submittedName>
</protein>
<dbReference type="InterPro" id="IPR002938">
    <property type="entry name" value="FAD-bd"/>
</dbReference>
<evidence type="ECO:0000313" key="6">
    <source>
        <dbReference type="Proteomes" id="UP000621454"/>
    </source>
</evidence>
<evidence type="ECO:0000256" key="2">
    <source>
        <dbReference type="ARBA" id="ARBA00022630"/>
    </source>
</evidence>
<evidence type="ECO:0000259" key="4">
    <source>
        <dbReference type="Pfam" id="PF01494"/>
    </source>
</evidence>
<keyword evidence="3" id="KW-0274">FAD</keyword>
<reference evidence="5" key="2">
    <citation type="submission" date="2020-09" db="EMBL/GenBank/DDBJ databases">
        <authorList>
            <person name="Sun Q."/>
            <person name="Zhou Y."/>
        </authorList>
    </citation>
    <scope>NUCLEOTIDE SEQUENCE</scope>
    <source>
        <strain evidence="5">CGMCC 1.12827</strain>
    </source>
</reference>
<dbReference type="Pfam" id="PF01494">
    <property type="entry name" value="FAD_binding_3"/>
    <property type="match status" value="1"/>
</dbReference>
<dbReference type="RefSeq" id="WP_188586618.1">
    <property type="nucleotide sequence ID" value="NZ_BMGC01000013.1"/>
</dbReference>
<dbReference type="AlphaFoldDB" id="A0A916T6A4"/>
<keyword evidence="5" id="KW-0560">Oxidoreductase</keyword>